<dbReference type="InterPro" id="IPR036770">
    <property type="entry name" value="Ankyrin_rpt-contain_sf"/>
</dbReference>
<comment type="caution">
    <text evidence="5">The sequence shown here is derived from an EMBL/GenBank/DDBJ whole genome shotgun (WGS) entry which is preliminary data.</text>
</comment>
<reference evidence="5" key="2">
    <citation type="submission" date="2023-06" db="EMBL/GenBank/DDBJ databases">
        <authorList>
            <consortium name="Lawrence Berkeley National Laboratory"/>
            <person name="Haridas S."/>
            <person name="Hensen N."/>
            <person name="Bonometti L."/>
            <person name="Westerberg I."/>
            <person name="Brannstrom I.O."/>
            <person name="Guillou S."/>
            <person name="Cros-Aarteil S."/>
            <person name="Calhoun S."/>
            <person name="Kuo A."/>
            <person name="Mondo S."/>
            <person name="Pangilinan J."/>
            <person name="Riley R."/>
            <person name="LaButti K."/>
            <person name="Andreopoulos B."/>
            <person name="Lipzen A."/>
            <person name="Chen C."/>
            <person name="Yanf M."/>
            <person name="Daum C."/>
            <person name="Ng V."/>
            <person name="Clum A."/>
            <person name="Steindorff A."/>
            <person name="Ohm R."/>
            <person name="Martin F."/>
            <person name="Silar P."/>
            <person name="Natvig D."/>
            <person name="Lalanne C."/>
            <person name="Gautier V."/>
            <person name="Ament-velasquez S.L."/>
            <person name="Kruys A."/>
            <person name="Hutchinson M.I."/>
            <person name="Powell A.J."/>
            <person name="Barry K."/>
            <person name="Miller A.N."/>
            <person name="Grigoriev I.V."/>
            <person name="Debuchy R."/>
            <person name="Gladieux P."/>
            <person name="Thoren M.H."/>
            <person name="Johannesson H."/>
        </authorList>
    </citation>
    <scope>NUCLEOTIDE SEQUENCE</scope>
    <source>
        <strain evidence="5">CBS 232.78</strain>
    </source>
</reference>
<feature type="region of interest" description="Disordered" evidence="4">
    <location>
        <begin position="72"/>
        <end position="96"/>
    </location>
</feature>
<reference evidence="5" key="1">
    <citation type="journal article" date="2023" name="Mol. Phylogenet. Evol.">
        <title>Genome-scale phylogeny and comparative genomics of the fungal order Sordariales.</title>
        <authorList>
            <person name="Hensen N."/>
            <person name="Bonometti L."/>
            <person name="Westerberg I."/>
            <person name="Brannstrom I.O."/>
            <person name="Guillou S."/>
            <person name="Cros-Aarteil S."/>
            <person name="Calhoun S."/>
            <person name="Haridas S."/>
            <person name="Kuo A."/>
            <person name="Mondo S."/>
            <person name="Pangilinan J."/>
            <person name="Riley R."/>
            <person name="LaButti K."/>
            <person name="Andreopoulos B."/>
            <person name="Lipzen A."/>
            <person name="Chen C."/>
            <person name="Yan M."/>
            <person name="Daum C."/>
            <person name="Ng V."/>
            <person name="Clum A."/>
            <person name="Steindorff A."/>
            <person name="Ohm R.A."/>
            <person name="Martin F."/>
            <person name="Silar P."/>
            <person name="Natvig D.O."/>
            <person name="Lalanne C."/>
            <person name="Gautier V."/>
            <person name="Ament-Velasquez S.L."/>
            <person name="Kruys A."/>
            <person name="Hutchinson M.I."/>
            <person name="Powell A.J."/>
            <person name="Barry K."/>
            <person name="Miller A.N."/>
            <person name="Grigoriev I.V."/>
            <person name="Debuchy R."/>
            <person name="Gladieux P."/>
            <person name="Hiltunen Thoren M."/>
            <person name="Johannesson H."/>
        </authorList>
    </citation>
    <scope>NUCLEOTIDE SEQUENCE</scope>
    <source>
        <strain evidence="5">CBS 232.78</strain>
    </source>
</reference>
<evidence type="ECO:0000256" key="3">
    <source>
        <dbReference type="PROSITE-ProRule" id="PRU00023"/>
    </source>
</evidence>
<dbReference type="AlphaFoldDB" id="A0AAE0NC70"/>
<dbReference type="SMART" id="SM00248">
    <property type="entry name" value="ANK"/>
    <property type="match status" value="4"/>
</dbReference>
<name>A0AAE0NC70_9PEZI</name>
<evidence type="ECO:0000256" key="2">
    <source>
        <dbReference type="ARBA" id="ARBA00023043"/>
    </source>
</evidence>
<feature type="repeat" description="ANK" evidence="3">
    <location>
        <begin position="173"/>
        <end position="205"/>
    </location>
</feature>
<gene>
    <name evidence="5" type="ORF">B0H63DRAFT_231550</name>
</gene>
<proteinExistence type="predicted"/>
<dbReference type="PROSITE" id="PS50297">
    <property type="entry name" value="ANK_REP_REGION"/>
    <property type="match status" value="2"/>
</dbReference>
<evidence type="ECO:0000313" key="6">
    <source>
        <dbReference type="Proteomes" id="UP001285441"/>
    </source>
</evidence>
<dbReference type="Gene3D" id="1.25.40.20">
    <property type="entry name" value="Ankyrin repeat-containing domain"/>
    <property type="match status" value="1"/>
</dbReference>
<evidence type="ECO:0000256" key="1">
    <source>
        <dbReference type="ARBA" id="ARBA00022737"/>
    </source>
</evidence>
<dbReference type="PROSITE" id="PS50088">
    <property type="entry name" value="ANK_REPEAT"/>
    <property type="match status" value="2"/>
</dbReference>
<accession>A0AAE0NC70</accession>
<dbReference type="SUPFAM" id="SSF48403">
    <property type="entry name" value="Ankyrin repeat"/>
    <property type="match status" value="1"/>
</dbReference>
<organism evidence="5 6">
    <name type="scientific">Podospora didyma</name>
    <dbReference type="NCBI Taxonomy" id="330526"/>
    <lineage>
        <taxon>Eukaryota</taxon>
        <taxon>Fungi</taxon>
        <taxon>Dikarya</taxon>
        <taxon>Ascomycota</taxon>
        <taxon>Pezizomycotina</taxon>
        <taxon>Sordariomycetes</taxon>
        <taxon>Sordariomycetidae</taxon>
        <taxon>Sordariales</taxon>
        <taxon>Podosporaceae</taxon>
        <taxon>Podospora</taxon>
    </lineage>
</organism>
<dbReference type="InterPro" id="IPR002110">
    <property type="entry name" value="Ankyrin_rpt"/>
</dbReference>
<dbReference type="PANTHER" id="PTHR24189">
    <property type="entry name" value="MYOTROPHIN"/>
    <property type="match status" value="1"/>
</dbReference>
<dbReference type="InterPro" id="IPR050745">
    <property type="entry name" value="Multifunctional_regulatory"/>
</dbReference>
<keyword evidence="6" id="KW-1185">Reference proteome</keyword>
<keyword evidence="2 3" id="KW-0040">ANK repeat</keyword>
<evidence type="ECO:0000313" key="5">
    <source>
        <dbReference type="EMBL" id="KAK3377968.1"/>
    </source>
</evidence>
<dbReference type="EMBL" id="JAULSW010000006">
    <property type="protein sequence ID" value="KAK3377968.1"/>
    <property type="molecule type" value="Genomic_DNA"/>
</dbReference>
<keyword evidence="1" id="KW-0677">Repeat</keyword>
<dbReference type="Proteomes" id="UP001285441">
    <property type="component" value="Unassembled WGS sequence"/>
</dbReference>
<feature type="repeat" description="ANK" evidence="3">
    <location>
        <begin position="206"/>
        <end position="241"/>
    </location>
</feature>
<evidence type="ECO:0000256" key="4">
    <source>
        <dbReference type="SAM" id="MobiDB-lite"/>
    </source>
</evidence>
<dbReference type="Pfam" id="PF12796">
    <property type="entry name" value="Ank_2"/>
    <property type="match status" value="1"/>
</dbReference>
<protein>
    <submittedName>
        <fullName evidence="5">Ankyrin repeat-containing domain protein</fullName>
    </submittedName>
</protein>
<sequence>MEVGIRKCVPNTGQGPQLARMPFCFLRGCQRGRERCAFQVAAGHRKRGAVVVGLDRPGLRADQRCREEHTQLAFSARRKHSSGSKESRRWPGPCENSRYRELEDGSGCYLAPSHAAFKHSPGSRGRESVRYTVYERIRRLGIHSLALAVRRRDEKAIASLLGSNADIHVRDRNGRSPLHLAARSGLRAITTQLLSVGSNSNARDINGKSPLHLAVGSNEPGSTETTRVLLQHGAFPDLCDSVNQFTPLNHLVYSSLASDPWDSEGKIVALLDAGADIDQPDKFGCLPLLNACVIPWDDEPFKILHARRAQITVVDRMGRGLLNYIAAYGDLDRIEYL</sequence>
<dbReference type="PANTHER" id="PTHR24189:SF50">
    <property type="entry name" value="ANKYRIN REPEAT AND SOCS BOX PROTEIN 2"/>
    <property type="match status" value="1"/>
</dbReference>